<dbReference type="GO" id="GO:0003729">
    <property type="term" value="F:mRNA binding"/>
    <property type="evidence" value="ECO:0007669"/>
    <property type="project" value="TreeGrafter"/>
</dbReference>
<dbReference type="Gene3D" id="1.25.10.10">
    <property type="entry name" value="Leucine-rich Repeat Variant"/>
    <property type="match status" value="1"/>
</dbReference>
<dbReference type="InterPro" id="IPR011989">
    <property type="entry name" value="ARM-like"/>
</dbReference>
<dbReference type="InterPro" id="IPR001313">
    <property type="entry name" value="Pumilio_RNA-bd_rpt"/>
</dbReference>
<dbReference type="PROSITE" id="PS50302">
    <property type="entry name" value="PUM"/>
    <property type="match status" value="2"/>
</dbReference>
<feature type="repeat" description="Pumilio" evidence="2">
    <location>
        <begin position="18"/>
        <end position="53"/>
    </location>
</feature>
<sequence length="290" mass="32574">MKVFQTCNNAQKSALIAPLVPTFAHIALDPLGNYVVQCTIEYSDRSVAAQIIATYFHDQLLRMSCDKFASNVVEKIIRCCGNVPSVHRLLLDELIYNPASLQEMACDGYGNFVLQSLIDALTNTHEIKKVCDRLKNVLLLTPYASKIEAKLKIKRGLIASPSEHALCTMPYQQQNFYQQYNNNNNAHNNSNKNNVIYNSISANTNSNNANSCNSNSYVMMMMSHCGKNTNEAVSHNAMQPYYRNNSMQTSHKPRMHFTIDAGAARANALEDAQGLRSGYETMMYAQQRQH</sequence>
<keyword evidence="1" id="KW-0677">Repeat</keyword>
<dbReference type="EMBL" id="GDHC01014518">
    <property type="protein sequence ID" value="JAQ04111.1"/>
    <property type="molecule type" value="Transcribed_RNA"/>
</dbReference>
<evidence type="ECO:0000259" key="3">
    <source>
        <dbReference type="PROSITE" id="PS50303"/>
    </source>
</evidence>
<dbReference type="PANTHER" id="PTHR12537:SF50">
    <property type="entry name" value="RNA BINDING PROTEIN, PUTATIVE-RELATED"/>
    <property type="match status" value="1"/>
</dbReference>
<dbReference type="PANTHER" id="PTHR12537">
    <property type="entry name" value="RNA BINDING PROTEIN PUMILIO-RELATED"/>
    <property type="match status" value="1"/>
</dbReference>
<dbReference type="Pfam" id="PF00806">
    <property type="entry name" value="PUF"/>
    <property type="match status" value="3"/>
</dbReference>
<dbReference type="GO" id="GO:0005737">
    <property type="term" value="C:cytoplasm"/>
    <property type="evidence" value="ECO:0007669"/>
    <property type="project" value="TreeGrafter"/>
</dbReference>
<reference evidence="4" key="2">
    <citation type="submission" date="2014-07" db="EMBL/GenBank/DDBJ databases">
        <authorList>
            <person name="Hull J."/>
        </authorList>
    </citation>
    <scope>NUCLEOTIDE SEQUENCE</scope>
</reference>
<dbReference type="InterPro" id="IPR016024">
    <property type="entry name" value="ARM-type_fold"/>
</dbReference>
<dbReference type="EMBL" id="GBHO01042730">
    <property type="protein sequence ID" value="JAG00874.1"/>
    <property type="molecule type" value="Transcribed_RNA"/>
</dbReference>
<evidence type="ECO:0000256" key="1">
    <source>
        <dbReference type="ARBA" id="ARBA00022737"/>
    </source>
</evidence>
<protein>
    <submittedName>
        <fullName evidence="5">Pumilio 1</fullName>
    </submittedName>
</protein>
<evidence type="ECO:0000313" key="5">
    <source>
        <dbReference type="EMBL" id="JAQ04111.1"/>
    </source>
</evidence>
<reference evidence="5" key="3">
    <citation type="journal article" date="2016" name="Gigascience">
        <title>De novo construction of an expanded transcriptome assembly for the western tarnished plant bug, Lygus hesperus.</title>
        <authorList>
            <person name="Tassone E.E."/>
            <person name="Geib S.M."/>
            <person name="Hall B."/>
            <person name="Fabrick J.A."/>
            <person name="Brent C.S."/>
            <person name="Hull J.J."/>
        </authorList>
    </citation>
    <scope>NUCLEOTIDE SEQUENCE</scope>
</reference>
<organism evidence="4">
    <name type="scientific">Lygus hesperus</name>
    <name type="common">Western plant bug</name>
    <dbReference type="NCBI Taxonomy" id="30085"/>
    <lineage>
        <taxon>Eukaryota</taxon>
        <taxon>Metazoa</taxon>
        <taxon>Ecdysozoa</taxon>
        <taxon>Arthropoda</taxon>
        <taxon>Hexapoda</taxon>
        <taxon>Insecta</taxon>
        <taxon>Pterygota</taxon>
        <taxon>Neoptera</taxon>
        <taxon>Paraneoptera</taxon>
        <taxon>Hemiptera</taxon>
        <taxon>Heteroptera</taxon>
        <taxon>Panheteroptera</taxon>
        <taxon>Cimicomorpha</taxon>
        <taxon>Miridae</taxon>
        <taxon>Mirini</taxon>
        <taxon>Lygus</taxon>
    </lineage>
</organism>
<accession>A0A0A9VZ41</accession>
<dbReference type="PROSITE" id="PS50303">
    <property type="entry name" value="PUM_HD"/>
    <property type="match status" value="1"/>
</dbReference>
<proteinExistence type="predicted"/>
<feature type="domain" description="PUM-HD" evidence="3">
    <location>
        <begin position="1"/>
        <end position="165"/>
    </location>
</feature>
<gene>
    <name evidence="5" type="primary">APUM1</name>
    <name evidence="4" type="ORF">CM83_43851</name>
    <name evidence="5" type="ORF">g.3097</name>
</gene>
<dbReference type="InterPro" id="IPR033133">
    <property type="entry name" value="PUM-HD"/>
</dbReference>
<evidence type="ECO:0000313" key="4">
    <source>
        <dbReference type="EMBL" id="JAG00874.1"/>
    </source>
</evidence>
<evidence type="ECO:0000256" key="2">
    <source>
        <dbReference type="PROSITE-ProRule" id="PRU00317"/>
    </source>
</evidence>
<dbReference type="AlphaFoldDB" id="A0A0A9VZ41"/>
<dbReference type="SMART" id="SM00025">
    <property type="entry name" value="Pumilio"/>
    <property type="match status" value="3"/>
</dbReference>
<feature type="repeat" description="Pumilio" evidence="2">
    <location>
        <begin position="93"/>
        <end position="132"/>
    </location>
</feature>
<dbReference type="SUPFAM" id="SSF48371">
    <property type="entry name" value="ARM repeat"/>
    <property type="match status" value="1"/>
</dbReference>
<reference evidence="4" key="1">
    <citation type="journal article" date="2014" name="PLoS ONE">
        <title>Transcriptome-Based Identification of ABC Transporters in the Western Tarnished Plant Bug Lygus hesperus.</title>
        <authorList>
            <person name="Hull J.J."/>
            <person name="Chaney K."/>
            <person name="Geib S.M."/>
            <person name="Fabrick J.A."/>
            <person name="Brent C.S."/>
            <person name="Walsh D."/>
            <person name="Lavine L.C."/>
        </authorList>
    </citation>
    <scope>NUCLEOTIDE SEQUENCE</scope>
</reference>
<dbReference type="GO" id="GO:0010608">
    <property type="term" value="P:post-transcriptional regulation of gene expression"/>
    <property type="evidence" value="ECO:0007669"/>
    <property type="project" value="TreeGrafter"/>
</dbReference>
<name>A0A0A9VZ41_LYGHE</name>